<dbReference type="OrthoDB" id="10439366at2759"/>
<dbReference type="GeneID" id="81389657"/>
<evidence type="ECO:0000256" key="1">
    <source>
        <dbReference type="SAM" id="MobiDB-lite"/>
    </source>
</evidence>
<evidence type="ECO:0000313" key="3">
    <source>
        <dbReference type="Proteomes" id="UP001147733"/>
    </source>
</evidence>
<dbReference type="Proteomes" id="UP001147733">
    <property type="component" value="Unassembled WGS sequence"/>
</dbReference>
<protein>
    <submittedName>
        <fullName evidence="2">Uncharacterized protein</fullName>
    </submittedName>
</protein>
<name>A0A9W9NBC1_PENCI</name>
<organism evidence="2 3">
    <name type="scientific">Penicillium citrinum</name>
    <dbReference type="NCBI Taxonomy" id="5077"/>
    <lineage>
        <taxon>Eukaryota</taxon>
        <taxon>Fungi</taxon>
        <taxon>Dikarya</taxon>
        <taxon>Ascomycota</taxon>
        <taxon>Pezizomycotina</taxon>
        <taxon>Eurotiomycetes</taxon>
        <taxon>Eurotiomycetidae</taxon>
        <taxon>Eurotiales</taxon>
        <taxon>Aspergillaceae</taxon>
        <taxon>Penicillium</taxon>
    </lineage>
</organism>
<proteinExistence type="predicted"/>
<comment type="caution">
    <text evidence="2">The sequence shown here is derived from an EMBL/GenBank/DDBJ whole genome shotgun (WGS) entry which is preliminary data.</text>
</comment>
<gene>
    <name evidence="2" type="ORF">N7469_011585</name>
</gene>
<reference evidence="2" key="1">
    <citation type="submission" date="2022-11" db="EMBL/GenBank/DDBJ databases">
        <authorList>
            <person name="Petersen C."/>
        </authorList>
    </citation>
    <scope>NUCLEOTIDE SEQUENCE</scope>
    <source>
        <strain evidence="2">IBT 23319</strain>
    </source>
</reference>
<dbReference type="AlphaFoldDB" id="A0A9W9NBC1"/>
<sequence length="137" mass="15279">MPGLITGYLSGPSRSQRARRRARQHQQSSIAEGSQNVLETDEYEPEDPYLAFYSTLQVISDFSNSYASPSIPEHHVRFVPFRRPPATPWIISNLDSKAAYEEMIGNDSTSSCSVCLEVFTIGVGLSYLSRRSSSGQR</sequence>
<dbReference type="RefSeq" id="XP_056494999.1">
    <property type="nucleotide sequence ID" value="XM_056650490.1"/>
</dbReference>
<accession>A0A9W9NBC1</accession>
<evidence type="ECO:0000313" key="2">
    <source>
        <dbReference type="EMBL" id="KAJ5216720.1"/>
    </source>
</evidence>
<keyword evidence="3" id="KW-1185">Reference proteome</keyword>
<feature type="region of interest" description="Disordered" evidence="1">
    <location>
        <begin position="1"/>
        <end position="39"/>
    </location>
</feature>
<dbReference type="EMBL" id="JAPQKT010000011">
    <property type="protein sequence ID" value="KAJ5216720.1"/>
    <property type="molecule type" value="Genomic_DNA"/>
</dbReference>
<reference evidence="2" key="2">
    <citation type="journal article" date="2023" name="IMA Fungus">
        <title>Comparative genomic study of the Penicillium genus elucidates a diverse pangenome and 15 lateral gene transfer events.</title>
        <authorList>
            <person name="Petersen C."/>
            <person name="Sorensen T."/>
            <person name="Nielsen M.R."/>
            <person name="Sondergaard T.E."/>
            <person name="Sorensen J.L."/>
            <person name="Fitzpatrick D.A."/>
            <person name="Frisvad J.C."/>
            <person name="Nielsen K.L."/>
        </authorList>
    </citation>
    <scope>NUCLEOTIDE SEQUENCE</scope>
    <source>
        <strain evidence="2">IBT 23319</strain>
    </source>
</reference>